<gene>
    <name evidence="1" type="ORF">C1SCF055_LOCUS25626</name>
</gene>
<dbReference type="OrthoDB" id="273382at2759"/>
<accession>A0A9P1CXU6</accession>
<evidence type="ECO:0000313" key="3">
    <source>
        <dbReference type="EMBL" id="CAL4786742.1"/>
    </source>
</evidence>
<reference evidence="2" key="2">
    <citation type="submission" date="2024-04" db="EMBL/GenBank/DDBJ databases">
        <authorList>
            <person name="Chen Y."/>
            <person name="Shah S."/>
            <person name="Dougan E. K."/>
            <person name="Thang M."/>
            <person name="Chan C."/>
        </authorList>
    </citation>
    <scope>NUCLEOTIDE SEQUENCE [LARGE SCALE GENOMIC DNA]</scope>
</reference>
<comment type="caution">
    <text evidence="1">The sequence shown here is derived from an EMBL/GenBank/DDBJ whole genome shotgun (WGS) entry which is preliminary data.</text>
</comment>
<protein>
    <submittedName>
        <fullName evidence="3">EF-hand domain-containing protein</fullName>
    </submittedName>
</protein>
<organism evidence="1">
    <name type="scientific">Cladocopium goreaui</name>
    <dbReference type="NCBI Taxonomy" id="2562237"/>
    <lineage>
        <taxon>Eukaryota</taxon>
        <taxon>Sar</taxon>
        <taxon>Alveolata</taxon>
        <taxon>Dinophyceae</taxon>
        <taxon>Suessiales</taxon>
        <taxon>Symbiodiniaceae</taxon>
        <taxon>Cladocopium</taxon>
    </lineage>
</organism>
<dbReference type="EMBL" id="CAMXCT030002629">
    <property type="protein sequence ID" value="CAL4786742.1"/>
    <property type="molecule type" value="Genomic_DNA"/>
</dbReference>
<proteinExistence type="predicted"/>
<evidence type="ECO:0000313" key="1">
    <source>
        <dbReference type="EMBL" id="CAI3999430.1"/>
    </source>
</evidence>
<reference evidence="1" key="1">
    <citation type="submission" date="2022-10" db="EMBL/GenBank/DDBJ databases">
        <authorList>
            <person name="Chen Y."/>
            <person name="Dougan E. K."/>
            <person name="Chan C."/>
            <person name="Rhodes N."/>
            <person name="Thang M."/>
        </authorList>
    </citation>
    <scope>NUCLEOTIDE SEQUENCE</scope>
</reference>
<evidence type="ECO:0000313" key="4">
    <source>
        <dbReference type="Proteomes" id="UP001152797"/>
    </source>
</evidence>
<evidence type="ECO:0000313" key="2">
    <source>
        <dbReference type="EMBL" id="CAL1152805.1"/>
    </source>
</evidence>
<dbReference type="Proteomes" id="UP001152797">
    <property type="component" value="Unassembled WGS sequence"/>
</dbReference>
<dbReference type="EMBL" id="CAMXCT020002629">
    <property type="protein sequence ID" value="CAL1152805.1"/>
    <property type="molecule type" value="Genomic_DNA"/>
</dbReference>
<feature type="non-terminal residue" evidence="1">
    <location>
        <position position="1"/>
    </location>
</feature>
<name>A0A9P1CXU6_9DINO</name>
<dbReference type="AlphaFoldDB" id="A0A9P1CXU6"/>
<dbReference type="EMBL" id="CAMXCT010002629">
    <property type="protein sequence ID" value="CAI3999430.1"/>
    <property type="molecule type" value="Genomic_DNA"/>
</dbReference>
<keyword evidence="4" id="KW-1185">Reference proteome</keyword>
<sequence length="112" mass="12886">MESLSSRPPAVSLGVPTVLPGLDEILYREAEERKHRQEMREREALIHLREQSIPRLGRRSKAYYGARLERELLAAFDQCPERNFIALNDQKEVLAIPRSKVGDVLELMGFVK</sequence>